<dbReference type="InterPro" id="IPR036390">
    <property type="entry name" value="WH_DNA-bd_sf"/>
</dbReference>
<dbReference type="RefSeq" id="WP_132092889.1">
    <property type="nucleotide sequence ID" value="NZ_JANKAQ010000012.1"/>
</dbReference>
<dbReference type="AlphaFoldDB" id="A0A4R2LVD9"/>
<dbReference type="InterPro" id="IPR036388">
    <property type="entry name" value="WH-like_DNA-bd_sf"/>
</dbReference>
<dbReference type="InterPro" id="IPR025374">
    <property type="entry name" value="DUF4364"/>
</dbReference>
<proteinExistence type="predicted"/>
<dbReference type="Pfam" id="PF14277">
    <property type="entry name" value="DUF4364"/>
    <property type="match status" value="1"/>
</dbReference>
<dbReference type="SUPFAM" id="SSF46785">
    <property type="entry name" value="Winged helix' DNA-binding domain"/>
    <property type="match status" value="1"/>
</dbReference>
<dbReference type="OrthoDB" id="9783597at2"/>
<dbReference type="EMBL" id="SLXA01000011">
    <property type="protein sequence ID" value="TCO83909.1"/>
    <property type="molecule type" value="Genomic_DNA"/>
</dbReference>
<name>A0A4R2LVD9_9FIRM</name>
<evidence type="ECO:0000313" key="2">
    <source>
        <dbReference type="Proteomes" id="UP000295711"/>
    </source>
</evidence>
<keyword evidence="2" id="KW-1185">Reference proteome</keyword>
<evidence type="ECO:0000313" key="1">
    <source>
        <dbReference type="EMBL" id="TCO83909.1"/>
    </source>
</evidence>
<gene>
    <name evidence="1" type="ORF">EV212_11161</name>
</gene>
<comment type="caution">
    <text evidence="1">The sequence shown here is derived from an EMBL/GenBank/DDBJ whole genome shotgun (WGS) entry which is preliminary data.</text>
</comment>
<organism evidence="1 2">
    <name type="scientific">Frisingicoccus caecimuris</name>
    <dbReference type="NCBI Taxonomy" id="1796636"/>
    <lineage>
        <taxon>Bacteria</taxon>
        <taxon>Bacillati</taxon>
        <taxon>Bacillota</taxon>
        <taxon>Clostridia</taxon>
        <taxon>Lachnospirales</taxon>
        <taxon>Lachnospiraceae</taxon>
        <taxon>Frisingicoccus</taxon>
    </lineage>
</organism>
<reference evidence="1 2" key="1">
    <citation type="submission" date="2019-03" db="EMBL/GenBank/DDBJ databases">
        <title>Genomic Encyclopedia of Type Strains, Phase IV (KMG-IV): sequencing the most valuable type-strain genomes for metagenomic binning, comparative biology and taxonomic classification.</title>
        <authorList>
            <person name="Goeker M."/>
        </authorList>
    </citation>
    <scope>NUCLEOTIDE SEQUENCE [LARGE SCALE GENOMIC DNA]</scope>
    <source>
        <strain evidence="1 2">DSM 28559</strain>
    </source>
</reference>
<accession>A0A4R2LVD9</accession>
<dbReference type="Gene3D" id="1.10.10.10">
    <property type="entry name" value="Winged helix-like DNA-binding domain superfamily/Winged helix DNA-binding domain"/>
    <property type="match status" value="1"/>
</dbReference>
<protein>
    <submittedName>
        <fullName evidence="1">Uncharacterized protein DUF4364</fullName>
    </submittedName>
</protein>
<sequence length="178" mass="20257">MIADPSTLYKLMILYILDASEFPLTNSQVCEFLLDKGYTTYFTTQAAISDLIEAQFISVDQKNNSSYYRLTPSGRETLEAFSSSISDGIKNDICSYLADKHYALRQTNEVTASYLPKKNQEFDVELLLKDGKEPLLKLQLTVPTELQAELICDHWHKQSSQIYDYLMTTLLTKKNADG</sequence>
<dbReference type="Proteomes" id="UP000295711">
    <property type="component" value="Unassembled WGS sequence"/>
</dbReference>